<comment type="caution">
    <text evidence="1">The sequence shown here is derived from an EMBL/GenBank/DDBJ whole genome shotgun (WGS) entry which is preliminary data.</text>
</comment>
<evidence type="ECO:0000313" key="2">
    <source>
        <dbReference type="Proteomes" id="UP001054945"/>
    </source>
</evidence>
<accession>A0AAV4PAA3</accession>
<dbReference type="Proteomes" id="UP001054945">
    <property type="component" value="Unassembled WGS sequence"/>
</dbReference>
<dbReference type="AlphaFoldDB" id="A0AAV4PAA3"/>
<sequence length="69" mass="7699">MSVSWTRVLLRINPGVRTCVMEVALLGARFSFMLNASCVFGFDRGSLAFATYYGVCGIRHWNGLFSFVV</sequence>
<gene>
    <name evidence="1" type="ORF">CEXT_492671</name>
</gene>
<protein>
    <submittedName>
        <fullName evidence="1">Uncharacterized protein</fullName>
    </submittedName>
</protein>
<keyword evidence="2" id="KW-1185">Reference proteome</keyword>
<name>A0AAV4PAA3_CAEEX</name>
<reference evidence="1 2" key="1">
    <citation type="submission" date="2021-06" db="EMBL/GenBank/DDBJ databases">
        <title>Caerostris extrusa draft genome.</title>
        <authorList>
            <person name="Kono N."/>
            <person name="Arakawa K."/>
        </authorList>
    </citation>
    <scope>NUCLEOTIDE SEQUENCE [LARGE SCALE GENOMIC DNA]</scope>
</reference>
<proteinExistence type="predicted"/>
<organism evidence="1 2">
    <name type="scientific">Caerostris extrusa</name>
    <name type="common">Bark spider</name>
    <name type="synonym">Caerostris bankana</name>
    <dbReference type="NCBI Taxonomy" id="172846"/>
    <lineage>
        <taxon>Eukaryota</taxon>
        <taxon>Metazoa</taxon>
        <taxon>Ecdysozoa</taxon>
        <taxon>Arthropoda</taxon>
        <taxon>Chelicerata</taxon>
        <taxon>Arachnida</taxon>
        <taxon>Araneae</taxon>
        <taxon>Araneomorphae</taxon>
        <taxon>Entelegynae</taxon>
        <taxon>Araneoidea</taxon>
        <taxon>Araneidae</taxon>
        <taxon>Caerostris</taxon>
    </lineage>
</organism>
<evidence type="ECO:0000313" key="1">
    <source>
        <dbReference type="EMBL" id="GIX92849.1"/>
    </source>
</evidence>
<dbReference type="EMBL" id="BPLR01004167">
    <property type="protein sequence ID" value="GIX92849.1"/>
    <property type="molecule type" value="Genomic_DNA"/>
</dbReference>